<organism evidence="6 7">
    <name type="scientific">Heterostelium pallidum (strain ATCC 26659 / Pp 5 / PN500)</name>
    <name type="common">Cellular slime mold</name>
    <name type="synonym">Polysphondylium pallidum</name>
    <dbReference type="NCBI Taxonomy" id="670386"/>
    <lineage>
        <taxon>Eukaryota</taxon>
        <taxon>Amoebozoa</taxon>
        <taxon>Evosea</taxon>
        <taxon>Eumycetozoa</taxon>
        <taxon>Dictyostelia</taxon>
        <taxon>Acytosteliales</taxon>
        <taxon>Acytosteliaceae</taxon>
        <taxon>Heterostelium</taxon>
    </lineage>
</organism>
<feature type="transmembrane region" description="Helical" evidence="5">
    <location>
        <begin position="77"/>
        <end position="98"/>
    </location>
</feature>
<reference evidence="6 7" key="1">
    <citation type="journal article" date="2011" name="Genome Res.">
        <title>Phylogeny-wide analysis of social amoeba genomes highlights ancient origins for complex intercellular communication.</title>
        <authorList>
            <person name="Heidel A.J."/>
            <person name="Lawal H.M."/>
            <person name="Felder M."/>
            <person name="Schilde C."/>
            <person name="Helps N.R."/>
            <person name="Tunggal B."/>
            <person name="Rivero F."/>
            <person name="John U."/>
            <person name="Schleicher M."/>
            <person name="Eichinger L."/>
            <person name="Platzer M."/>
            <person name="Noegel A.A."/>
            <person name="Schaap P."/>
            <person name="Gloeckner G."/>
        </authorList>
    </citation>
    <scope>NUCLEOTIDE SEQUENCE [LARGE SCALE GENOMIC DNA]</scope>
    <source>
        <strain evidence="7">ATCC 26659 / Pp 5 / PN500</strain>
    </source>
</reference>
<dbReference type="PANTHER" id="PTHR31465">
    <property type="entry name" value="PROTEIN RTA1-RELATED"/>
    <property type="match status" value="1"/>
</dbReference>
<feature type="transmembrane region" description="Helical" evidence="5">
    <location>
        <begin position="222"/>
        <end position="242"/>
    </location>
</feature>
<evidence type="ECO:0000256" key="2">
    <source>
        <dbReference type="ARBA" id="ARBA00022692"/>
    </source>
</evidence>
<gene>
    <name evidence="6" type="ORF">PPL_07388</name>
</gene>
<feature type="transmembrane region" description="Helical" evidence="5">
    <location>
        <begin position="46"/>
        <end position="65"/>
    </location>
</feature>
<dbReference type="Pfam" id="PF04479">
    <property type="entry name" value="RTA1"/>
    <property type="match status" value="1"/>
</dbReference>
<dbReference type="PANTHER" id="PTHR31465:SF1">
    <property type="entry name" value="PROTEIN RTA1-RELATED"/>
    <property type="match status" value="1"/>
</dbReference>
<keyword evidence="4 5" id="KW-0472">Membrane</keyword>
<evidence type="ECO:0000256" key="3">
    <source>
        <dbReference type="ARBA" id="ARBA00022989"/>
    </source>
</evidence>
<protein>
    <submittedName>
        <fullName evidence="6">Uncharacterized protein</fullName>
    </submittedName>
</protein>
<dbReference type="EMBL" id="ADBJ01000032">
    <property type="protein sequence ID" value="EFA79697.1"/>
    <property type="molecule type" value="Genomic_DNA"/>
</dbReference>
<evidence type="ECO:0000313" key="6">
    <source>
        <dbReference type="EMBL" id="EFA79697.1"/>
    </source>
</evidence>
<dbReference type="Proteomes" id="UP000001396">
    <property type="component" value="Unassembled WGS sequence"/>
</dbReference>
<dbReference type="AlphaFoldDB" id="D3BFT7"/>
<feature type="transmembrane region" description="Helical" evidence="5">
    <location>
        <begin position="20"/>
        <end position="39"/>
    </location>
</feature>
<dbReference type="InterPro" id="IPR007568">
    <property type="entry name" value="RTA1"/>
</dbReference>
<evidence type="ECO:0000256" key="5">
    <source>
        <dbReference type="SAM" id="Phobius"/>
    </source>
</evidence>
<evidence type="ECO:0000313" key="7">
    <source>
        <dbReference type="Proteomes" id="UP000001396"/>
    </source>
</evidence>
<name>D3BFT7_HETP5</name>
<evidence type="ECO:0000256" key="1">
    <source>
        <dbReference type="ARBA" id="ARBA00004141"/>
    </source>
</evidence>
<dbReference type="GeneID" id="31362869"/>
<feature type="transmembrane region" description="Helical" evidence="5">
    <location>
        <begin position="119"/>
        <end position="137"/>
    </location>
</feature>
<sequence>MESNSTAHVLINYYGYNPSIALAAIAIAIYFVLSVLIIVQCLYYKQFYFMEIVMAGILECAGYGVRIASAKQTDNLSLFMAARIIILIPITLLHLGWFSILTKVMERIKMNFRIRTMHIRLALIVTSVLQVVGSIRLGNDPTSHSAKNLIVIGLALSLVVYVISLLYSMFVYKNYMGYRTNCTNDDLSWRYIFIGLFVSVILLTIRSVYRIVAFERSVTNEAVFYCLETLLALLILLTWAIFHPGRYNPITYEHGNTPKDNDVEMK</sequence>
<keyword evidence="3 5" id="KW-1133">Transmembrane helix</keyword>
<keyword evidence="2 5" id="KW-0812">Transmembrane</keyword>
<proteinExistence type="predicted"/>
<dbReference type="InParanoid" id="D3BFT7"/>
<comment type="subcellular location">
    <subcellularLocation>
        <location evidence="1">Membrane</location>
        <topology evidence="1">Multi-pass membrane protein</topology>
    </subcellularLocation>
</comment>
<comment type="caution">
    <text evidence="6">The sequence shown here is derived from an EMBL/GenBank/DDBJ whole genome shotgun (WGS) entry which is preliminary data.</text>
</comment>
<dbReference type="RefSeq" id="XP_020431818.1">
    <property type="nucleotide sequence ID" value="XM_020578223.1"/>
</dbReference>
<dbReference type="STRING" id="670386.D3BFT7"/>
<dbReference type="OMA" id="PYNNDAF"/>
<evidence type="ECO:0000256" key="4">
    <source>
        <dbReference type="ARBA" id="ARBA00023136"/>
    </source>
</evidence>
<accession>D3BFT7</accession>
<keyword evidence="7" id="KW-1185">Reference proteome</keyword>
<dbReference type="GO" id="GO:0016020">
    <property type="term" value="C:membrane"/>
    <property type="evidence" value="ECO:0007669"/>
    <property type="project" value="UniProtKB-SubCell"/>
</dbReference>
<feature type="transmembrane region" description="Helical" evidence="5">
    <location>
        <begin position="191"/>
        <end position="210"/>
    </location>
</feature>
<feature type="transmembrane region" description="Helical" evidence="5">
    <location>
        <begin position="149"/>
        <end position="170"/>
    </location>
</feature>